<dbReference type="InterPro" id="IPR000182">
    <property type="entry name" value="GNAT_dom"/>
</dbReference>
<dbReference type="Pfam" id="PF22998">
    <property type="entry name" value="GNAT_LYC1-like"/>
    <property type="match status" value="1"/>
</dbReference>
<dbReference type="STRING" id="1392255.A0A2I1CJW6"/>
<keyword evidence="4" id="KW-1185">Reference proteome</keyword>
<dbReference type="OrthoDB" id="2020070at2759"/>
<accession>A0A2I1CJW6</accession>
<dbReference type="PANTHER" id="PTHR34815:SF2">
    <property type="entry name" value="N-ACETYLTRANSFERASE DOMAIN-CONTAINING PROTEIN"/>
    <property type="match status" value="1"/>
</dbReference>
<dbReference type="AlphaFoldDB" id="A0A2I1CJW6"/>
<name>A0A2I1CJW6_ASPN1</name>
<dbReference type="CDD" id="cd04301">
    <property type="entry name" value="NAT_SF"/>
    <property type="match status" value="1"/>
</dbReference>
<evidence type="ECO:0000313" key="4">
    <source>
        <dbReference type="Proteomes" id="UP000234474"/>
    </source>
</evidence>
<proteinExistence type="predicted"/>
<dbReference type="VEuPathDB" id="FungiDB:P174DRAFT_436350"/>
<dbReference type="GeneID" id="36533343"/>
<evidence type="ECO:0000259" key="2">
    <source>
        <dbReference type="PROSITE" id="PS51186"/>
    </source>
</evidence>
<dbReference type="SUPFAM" id="SSF55729">
    <property type="entry name" value="Acyl-CoA N-acyltransferases (Nat)"/>
    <property type="match status" value="1"/>
</dbReference>
<organism evidence="3 4">
    <name type="scientific">Aspergillus novofumigatus (strain IBT 16806)</name>
    <dbReference type="NCBI Taxonomy" id="1392255"/>
    <lineage>
        <taxon>Eukaryota</taxon>
        <taxon>Fungi</taxon>
        <taxon>Dikarya</taxon>
        <taxon>Ascomycota</taxon>
        <taxon>Pezizomycotina</taxon>
        <taxon>Eurotiomycetes</taxon>
        <taxon>Eurotiomycetidae</taxon>
        <taxon>Eurotiales</taxon>
        <taxon>Aspergillaceae</taxon>
        <taxon>Aspergillus</taxon>
        <taxon>Aspergillus subgen. Fumigati</taxon>
    </lineage>
</organism>
<reference evidence="4" key="1">
    <citation type="journal article" date="2018" name="Proc. Natl. Acad. Sci. U.S.A.">
        <title>Linking secondary metabolites to gene clusters through genome sequencing of six diverse Aspergillus species.</title>
        <authorList>
            <person name="Kaerboelling I."/>
            <person name="Vesth T.C."/>
            <person name="Frisvad J.C."/>
            <person name="Nybo J.L."/>
            <person name="Theobald S."/>
            <person name="Kuo A."/>
            <person name="Bowyer P."/>
            <person name="Matsuda Y."/>
            <person name="Mondo S."/>
            <person name="Lyhne E.K."/>
            <person name="Kogle M.E."/>
            <person name="Clum A."/>
            <person name="Lipzen A."/>
            <person name="Salamov A."/>
            <person name="Ngan C.Y."/>
            <person name="Daum C."/>
            <person name="Chiniquy J."/>
            <person name="Barry K."/>
            <person name="LaButti K."/>
            <person name="Haridas S."/>
            <person name="Simmons B.A."/>
            <person name="Magnuson J.K."/>
            <person name="Mortensen U.H."/>
            <person name="Larsen T.O."/>
            <person name="Grigoriev I.V."/>
            <person name="Baker S.E."/>
            <person name="Andersen M.R."/>
        </authorList>
    </citation>
    <scope>NUCLEOTIDE SEQUENCE [LARGE SCALE GENOMIC DNA]</scope>
    <source>
        <strain evidence="4">IBT 16806</strain>
    </source>
</reference>
<dbReference type="Gene3D" id="3.40.630.30">
    <property type="match status" value="1"/>
</dbReference>
<evidence type="ECO:0000313" key="3">
    <source>
        <dbReference type="EMBL" id="PKX97906.1"/>
    </source>
</evidence>
<dbReference type="PANTHER" id="PTHR34815">
    <property type="entry name" value="LYSINE ACETYLTRANSFERASE"/>
    <property type="match status" value="1"/>
</dbReference>
<feature type="compositionally biased region" description="Polar residues" evidence="1">
    <location>
        <begin position="9"/>
        <end position="26"/>
    </location>
</feature>
<dbReference type="OMA" id="ASVYCEP"/>
<dbReference type="PROSITE" id="PS51186">
    <property type="entry name" value="GNAT"/>
    <property type="match status" value="1"/>
</dbReference>
<dbReference type="InterPro" id="IPR016181">
    <property type="entry name" value="Acyl_CoA_acyltransferase"/>
</dbReference>
<dbReference type="Proteomes" id="UP000234474">
    <property type="component" value="Unassembled WGS sequence"/>
</dbReference>
<evidence type="ECO:0000256" key="1">
    <source>
        <dbReference type="SAM" id="MobiDB-lite"/>
    </source>
</evidence>
<sequence length="394" mass="44953">MTPVAVPVVTSQSEEQMLPDSTSPNLHLSHPTDEENLRIWQLTSNEWKDALTIPQYLEESAYLMSVPLARNKGMTQWILVDRNLAPNQRPILASCETFRKLSLISDGTEANQLVVVHGIASVYCNPDYRGRGYASRLLEELSKTLPSWQCAGKKCVASVLFSDIQPRFYKSLGWHPFPSDHIEFEPAVVQHTALPVYAEDVARLCAVDVARLGHTMSRFSTNNMTRLLILPDHDHMLWHHSKEEFVTQKLFGRAPLVKGAMSGEPGQFVWAIWTHRFYNHPDKSLSENTLYILRFVMEGATLSFDADDDLTYEQVTSVREVIRAAQAEAAEWDLHKIKLWNPSHSLERAIQLSGIPFQRKQRTQDSIPCLQWYGEGSGKPYSLNWLLNEKYGWC</sequence>
<dbReference type="RefSeq" id="XP_024686501.1">
    <property type="nucleotide sequence ID" value="XM_024826018.1"/>
</dbReference>
<dbReference type="InterPro" id="IPR053013">
    <property type="entry name" value="LAT"/>
</dbReference>
<dbReference type="GO" id="GO:0016747">
    <property type="term" value="F:acyltransferase activity, transferring groups other than amino-acyl groups"/>
    <property type="evidence" value="ECO:0007669"/>
    <property type="project" value="InterPro"/>
</dbReference>
<gene>
    <name evidence="3" type="ORF">P174DRAFT_436350</name>
</gene>
<dbReference type="EMBL" id="MSZS01000001">
    <property type="protein sequence ID" value="PKX97906.1"/>
    <property type="molecule type" value="Genomic_DNA"/>
</dbReference>
<dbReference type="InterPro" id="IPR055100">
    <property type="entry name" value="GNAT_LYC1-like"/>
</dbReference>
<feature type="region of interest" description="Disordered" evidence="1">
    <location>
        <begin position="1"/>
        <end position="30"/>
    </location>
</feature>
<feature type="domain" description="N-acetyltransferase" evidence="2">
    <location>
        <begin position="26"/>
        <end position="199"/>
    </location>
</feature>
<comment type="caution">
    <text evidence="3">The sequence shown here is derived from an EMBL/GenBank/DDBJ whole genome shotgun (WGS) entry which is preliminary data.</text>
</comment>
<protein>
    <recommendedName>
        <fullName evidence="2">N-acetyltransferase domain-containing protein</fullName>
    </recommendedName>
</protein>
<dbReference type="Pfam" id="PF13508">
    <property type="entry name" value="Acetyltransf_7"/>
    <property type="match status" value="1"/>
</dbReference>